<dbReference type="PROSITE" id="PS50173">
    <property type="entry name" value="UMUC"/>
    <property type="match status" value="1"/>
</dbReference>
<dbReference type="InterPro" id="IPR017961">
    <property type="entry name" value="DNA_pol_Y-fam_little_finger"/>
</dbReference>
<reference evidence="3 4" key="1">
    <citation type="submission" date="2016-10" db="EMBL/GenBank/DDBJ databases">
        <authorList>
            <person name="de Groot N.N."/>
        </authorList>
    </citation>
    <scope>NUCLEOTIDE SEQUENCE [LARGE SCALE GENOMIC DNA]</scope>
    <source>
        <strain evidence="3 4">DSM 12130</strain>
    </source>
</reference>
<sequence length="406" mass="44747">MADRGANSMRYERSVLHFNVADFAVAVEREADVALRSKPVVIASCRASRAVVYDMSEEAYGDGVRKGMLLRQATRFCPGAVVLTPRPYLYQQAMTAFGKTLEGYSPLIESGVGDGHFFVDVTGTHRLYGPAPDIGWRVRREVRRSLGIDPIWTLGTSKLISKVASRLVKPVGEYIVTPGEEAAFLAPLPTRLLPGLTAEELLKMEEFRLTTVRDLVTLSRSQLRVAFGGRGDFLYDASRGDDGSRVTTRDEAAGAVECAHTFGEDTNDREALSAVVAVLAGRAGFLLRGRNQVARRTGIWLCYSDGAHVVRQASCGKGTAEDRLLRELAATALQRAWIRRTRIRSCRLVCDRLQPRSPQLSLFPELDAKSRRQHGLQEAVDGLRSRYGHDIIGVGRQYTCPVGTVH</sequence>
<gene>
    <name evidence="3" type="ORF">SAMN05660330_00970</name>
</gene>
<evidence type="ECO:0000313" key="3">
    <source>
        <dbReference type="EMBL" id="SDO75051.1"/>
    </source>
</evidence>
<dbReference type="EMBL" id="FNJI01000005">
    <property type="protein sequence ID" value="SDO75051.1"/>
    <property type="molecule type" value="Genomic_DNA"/>
</dbReference>
<dbReference type="STRING" id="91360.SAMN05660330_00970"/>
<dbReference type="GO" id="GO:0003684">
    <property type="term" value="F:damaged DNA binding"/>
    <property type="evidence" value="ECO:0007669"/>
    <property type="project" value="InterPro"/>
</dbReference>
<accession>A0A1H0M419</accession>
<dbReference type="GO" id="GO:0005829">
    <property type="term" value="C:cytosol"/>
    <property type="evidence" value="ECO:0007669"/>
    <property type="project" value="TreeGrafter"/>
</dbReference>
<dbReference type="InterPro" id="IPR001126">
    <property type="entry name" value="UmuC"/>
</dbReference>
<name>A0A1H0M419_9BACT</name>
<dbReference type="Gene3D" id="3.40.1170.60">
    <property type="match status" value="1"/>
</dbReference>
<dbReference type="InterPro" id="IPR050116">
    <property type="entry name" value="DNA_polymerase-Y"/>
</dbReference>
<dbReference type="InterPro" id="IPR043128">
    <property type="entry name" value="Rev_trsase/Diguanyl_cyclase"/>
</dbReference>
<dbReference type="Gene3D" id="3.30.70.270">
    <property type="match status" value="1"/>
</dbReference>
<keyword evidence="4" id="KW-1185">Reference proteome</keyword>
<dbReference type="InterPro" id="IPR036775">
    <property type="entry name" value="DNA_pol_Y-fam_lit_finger_sf"/>
</dbReference>
<evidence type="ECO:0000256" key="1">
    <source>
        <dbReference type="ARBA" id="ARBA00010945"/>
    </source>
</evidence>
<feature type="domain" description="UmuC" evidence="2">
    <location>
        <begin position="15"/>
        <end position="197"/>
    </location>
</feature>
<dbReference type="GO" id="GO:0006281">
    <property type="term" value="P:DNA repair"/>
    <property type="evidence" value="ECO:0007669"/>
    <property type="project" value="InterPro"/>
</dbReference>
<dbReference type="AlphaFoldDB" id="A0A1H0M419"/>
<organism evidence="3 4">
    <name type="scientific">Desulforhopalus singaporensis</name>
    <dbReference type="NCBI Taxonomy" id="91360"/>
    <lineage>
        <taxon>Bacteria</taxon>
        <taxon>Pseudomonadati</taxon>
        <taxon>Thermodesulfobacteriota</taxon>
        <taxon>Desulfobulbia</taxon>
        <taxon>Desulfobulbales</taxon>
        <taxon>Desulfocapsaceae</taxon>
        <taxon>Desulforhopalus</taxon>
    </lineage>
</organism>
<comment type="similarity">
    <text evidence="1">Belongs to the DNA polymerase type-Y family.</text>
</comment>
<dbReference type="Pfam" id="PF00817">
    <property type="entry name" value="IMS"/>
    <property type="match status" value="1"/>
</dbReference>
<evidence type="ECO:0000313" key="4">
    <source>
        <dbReference type="Proteomes" id="UP000199073"/>
    </source>
</evidence>
<proteinExistence type="inferred from homology"/>
<dbReference type="GO" id="GO:0042276">
    <property type="term" value="P:error-prone translesion synthesis"/>
    <property type="evidence" value="ECO:0007669"/>
    <property type="project" value="TreeGrafter"/>
</dbReference>
<dbReference type="PANTHER" id="PTHR11076:SF33">
    <property type="entry name" value="DNA POLYMERASE KAPPA"/>
    <property type="match status" value="1"/>
</dbReference>
<protein>
    <submittedName>
        <fullName evidence="3">DNA polymerase-4</fullName>
    </submittedName>
</protein>
<dbReference type="PANTHER" id="PTHR11076">
    <property type="entry name" value="DNA REPAIR POLYMERASE UMUC / TRANSFERASE FAMILY MEMBER"/>
    <property type="match status" value="1"/>
</dbReference>
<dbReference type="SUPFAM" id="SSF100879">
    <property type="entry name" value="Lesion bypass DNA polymerase (Y-family), little finger domain"/>
    <property type="match status" value="1"/>
</dbReference>
<dbReference type="SUPFAM" id="SSF56672">
    <property type="entry name" value="DNA/RNA polymerases"/>
    <property type="match status" value="1"/>
</dbReference>
<dbReference type="Pfam" id="PF11799">
    <property type="entry name" value="IMS_C"/>
    <property type="match status" value="1"/>
</dbReference>
<dbReference type="InterPro" id="IPR043502">
    <property type="entry name" value="DNA/RNA_pol_sf"/>
</dbReference>
<dbReference type="GO" id="GO:0009432">
    <property type="term" value="P:SOS response"/>
    <property type="evidence" value="ECO:0007669"/>
    <property type="project" value="TreeGrafter"/>
</dbReference>
<dbReference type="RefSeq" id="WP_176761092.1">
    <property type="nucleotide sequence ID" value="NZ_FNJI01000005.1"/>
</dbReference>
<dbReference type="GO" id="GO:0003887">
    <property type="term" value="F:DNA-directed DNA polymerase activity"/>
    <property type="evidence" value="ECO:0007669"/>
    <property type="project" value="UniProtKB-KW"/>
</dbReference>
<dbReference type="Proteomes" id="UP000199073">
    <property type="component" value="Unassembled WGS sequence"/>
</dbReference>
<evidence type="ECO:0000259" key="2">
    <source>
        <dbReference type="PROSITE" id="PS50173"/>
    </source>
</evidence>